<sequence>MKIILLGCGYLGYNLASLLSQKAETEIIGLPSPYTPLCSNFKEINAFSAKDLDQVDFEDVVVIDTISLLANNARSEDEEKTLRGVEEKYEFLLCQLKQRGARLFIFMSSGGTVYGNAAEPICEDAPLHPITLYARSKTRCEQVIRQSGLPYLILRLANPYGGHQTTDKKQGVIPILIEKALSHEAFEMWASPHSSRDYIYIEDFAQAIQLLLDHQIQNEIVNVASQTATSLTEILDEVQEKTGQAIEIRHVNSEVPVVDQIVLNIEKLKRLTGFTIQTTIQEGIVKEIKRIKKEQGGIRK</sequence>
<keyword evidence="3" id="KW-1185">Reference proteome</keyword>
<organism evidence="2 3">
    <name type="scientific">Holdemania filiformis</name>
    <dbReference type="NCBI Taxonomy" id="61171"/>
    <lineage>
        <taxon>Bacteria</taxon>
        <taxon>Bacillati</taxon>
        <taxon>Bacillota</taxon>
        <taxon>Erysipelotrichia</taxon>
        <taxon>Erysipelotrichales</taxon>
        <taxon>Erysipelotrichaceae</taxon>
        <taxon>Holdemania</taxon>
    </lineage>
</organism>
<evidence type="ECO:0000313" key="2">
    <source>
        <dbReference type="EMBL" id="RGR70673.1"/>
    </source>
</evidence>
<dbReference type="InterPro" id="IPR036291">
    <property type="entry name" value="NAD(P)-bd_dom_sf"/>
</dbReference>
<name>A0A412FR50_9FIRM</name>
<dbReference type="PANTHER" id="PTHR43245">
    <property type="entry name" value="BIFUNCTIONAL POLYMYXIN RESISTANCE PROTEIN ARNA"/>
    <property type="match status" value="1"/>
</dbReference>
<dbReference type="GeneID" id="83016483"/>
<evidence type="ECO:0000313" key="3">
    <source>
        <dbReference type="Proteomes" id="UP000284178"/>
    </source>
</evidence>
<dbReference type="EMBL" id="QRUP01000020">
    <property type="protein sequence ID" value="RGR70673.1"/>
    <property type="molecule type" value="Genomic_DNA"/>
</dbReference>
<dbReference type="PANTHER" id="PTHR43245:SF13">
    <property type="entry name" value="UDP-D-APIOSE_UDP-D-XYLOSE SYNTHASE 2"/>
    <property type="match status" value="1"/>
</dbReference>
<dbReference type="Pfam" id="PF01370">
    <property type="entry name" value="Epimerase"/>
    <property type="match status" value="1"/>
</dbReference>
<accession>A0A412FR50</accession>
<protein>
    <submittedName>
        <fullName evidence="2">NAD-dependent epimerase/dehydratase family protein</fullName>
    </submittedName>
</protein>
<dbReference type="InterPro" id="IPR050177">
    <property type="entry name" value="Lipid_A_modif_metabolic_enz"/>
</dbReference>
<dbReference type="RefSeq" id="WP_117895735.1">
    <property type="nucleotide sequence ID" value="NZ_CABJCV010000020.1"/>
</dbReference>
<dbReference type="SUPFAM" id="SSF51735">
    <property type="entry name" value="NAD(P)-binding Rossmann-fold domains"/>
    <property type="match status" value="1"/>
</dbReference>
<dbReference type="Proteomes" id="UP000284178">
    <property type="component" value="Unassembled WGS sequence"/>
</dbReference>
<feature type="domain" description="NAD-dependent epimerase/dehydratase" evidence="1">
    <location>
        <begin position="7"/>
        <end position="224"/>
    </location>
</feature>
<dbReference type="InterPro" id="IPR001509">
    <property type="entry name" value="Epimerase_deHydtase"/>
</dbReference>
<proteinExistence type="predicted"/>
<evidence type="ECO:0000259" key="1">
    <source>
        <dbReference type="Pfam" id="PF01370"/>
    </source>
</evidence>
<dbReference type="Gene3D" id="3.40.50.720">
    <property type="entry name" value="NAD(P)-binding Rossmann-like Domain"/>
    <property type="match status" value="1"/>
</dbReference>
<gene>
    <name evidence="2" type="ORF">DWY25_13865</name>
</gene>
<comment type="caution">
    <text evidence="2">The sequence shown here is derived from an EMBL/GenBank/DDBJ whole genome shotgun (WGS) entry which is preliminary data.</text>
</comment>
<dbReference type="AlphaFoldDB" id="A0A412FR50"/>
<reference evidence="2 3" key="1">
    <citation type="submission" date="2018-08" db="EMBL/GenBank/DDBJ databases">
        <title>A genome reference for cultivated species of the human gut microbiota.</title>
        <authorList>
            <person name="Zou Y."/>
            <person name="Xue W."/>
            <person name="Luo G."/>
        </authorList>
    </citation>
    <scope>NUCLEOTIDE SEQUENCE [LARGE SCALE GENOMIC DNA]</scope>
    <source>
        <strain evidence="2 3">AF24-29</strain>
    </source>
</reference>